<evidence type="ECO:0000313" key="2">
    <source>
        <dbReference type="EMBL" id="KXO15302.1"/>
    </source>
</evidence>
<gene>
    <name evidence="2" type="ORF">HMPREF3202_01889</name>
</gene>
<dbReference type="EMBL" id="LTAG01000110">
    <property type="protein sequence ID" value="KXO15302.1"/>
    <property type="molecule type" value="Genomic_DNA"/>
</dbReference>
<dbReference type="AlphaFoldDB" id="A0A137SS57"/>
<organism evidence="2 3">
    <name type="scientific">Prevotella bivia</name>
    <dbReference type="NCBI Taxonomy" id="28125"/>
    <lineage>
        <taxon>Bacteria</taxon>
        <taxon>Pseudomonadati</taxon>
        <taxon>Bacteroidota</taxon>
        <taxon>Bacteroidia</taxon>
        <taxon>Bacteroidales</taxon>
        <taxon>Prevotellaceae</taxon>
        <taxon>Prevotella</taxon>
    </lineage>
</organism>
<sequence>MLLSFYTFISIYRFSFFCRCFLILLAIKREQKDLKLRIK</sequence>
<keyword evidence="1" id="KW-0472">Membrane</keyword>
<proteinExistence type="predicted"/>
<keyword evidence="1" id="KW-0812">Transmembrane</keyword>
<name>A0A137SS57_9BACT</name>
<feature type="transmembrane region" description="Helical" evidence="1">
    <location>
        <begin position="6"/>
        <end position="27"/>
    </location>
</feature>
<reference evidence="2 3" key="1">
    <citation type="submission" date="2016-02" db="EMBL/GenBank/DDBJ databases">
        <authorList>
            <person name="Wen L."/>
            <person name="He K."/>
            <person name="Yang H."/>
        </authorList>
    </citation>
    <scope>NUCLEOTIDE SEQUENCE [LARGE SCALE GENOMIC DNA]</scope>
    <source>
        <strain evidence="2 3">GED7880</strain>
    </source>
</reference>
<evidence type="ECO:0000256" key="1">
    <source>
        <dbReference type="SAM" id="Phobius"/>
    </source>
</evidence>
<protein>
    <submittedName>
        <fullName evidence="2">Uncharacterized protein</fullName>
    </submittedName>
</protein>
<evidence type="ECO:0000313" key="3">
    <source>
        <dbReference type="Proteomes" id="UP000070093"/>
    </source>
</evidence>
<dbReference type="PATRIC" id="fig|28125.4.peg.1880"/>
<dbReference type="Proteomes" id="UP000070093">
    <property type="component" value="Unassembled WGS sequence"/>
</dbReference>
<accession>A0A137SS57</accession>
<comment type="caution">
    <text evidence="2">The sequence shown here is derived from an EMBL/GenBank/DDBJ whole genome shotgun (WGS) entry which is preliminary data.</text>
</comment>
<keyword evidence="1" id="KW-1133">Transmembrane helix</keyword>